<dbReference type="RefSeq" id="WP_154331613.1">
    <property type="nucleotide sequence ID" value="NZ_CP046052.1"/>
</dbReference>
<dbReference type="AlphaFoldDB" id="A0A6B8KH86"/>
<reference evidence="1 2" key="1">
    <citation type="submission" date="2019-11" db="EMBL/GenBank/DDBJ databases">
        <title>The genome sequence of Methylocystis heyeri.</title>
        <authorList>
            <person name="Oshkin I.Y."/>
            <person name="Miroshnikov K."/>
            <person name="Dedysh S.N."/>
        </authorList>
    </citation>
    <scope>NUCLEOTIDE SEQUENCE [LARGE SCALE GENOMIC DNA]</scope>
    <source>
        <strain evidence="1 2">H2</strain>
    </source>
</reference>
<sequence>MLQSVARGSFPEHESRAAIMAELHARPFLPLATPRRVYHFAFATNEDEARNDREEIERLATAHPGEAASDAKFLTMSFGAWELRWEQHTEFTTYTWSTSEGAQTPFSHPDPLRSGEIDFRAPGRLIVATHLCVVDGGHDLESLAALFNSQSLCVIGAAKGAAHVLTDFALDAYGFTRMAIRYNAAGELGAGRVAQRALEVETYRTLALLGLPEARRASPELRAMEREVSGITHALSQLQDARTNQDLLQRLSDLLAASEALATRTAFRFGASRAYHALVKHRLELLQETKEGEYVTLSAFLRARLDPAIETCNAVEAREARLSSQVERAITLMRTGLTFELERQNSSLLDDMNRRARLQLRLQRIVQGISTAALTYYLLGLSAFVAKGVEDAGWLPAAMTAEEVTALSLPLSILASWLFMERLRHLSKKAAKEEQVD</sequence>
<evidence type="ECO:0000313" key="2">
    <source>
        <dbReference type="Proteomes" id="UP000309061"/>
    </source>
</evidence>
<dbReference type="OrthoDB" id="9767470at2"/>
<protein>
    <submittedName>
        <fullName evidence="1">DUF3422 family protein</fullName>
    </submittedName>
</protein>
<dbReference type="Pfam" id="PF11902">
    <property type="entry name" value="DUF3422"/>
    <property type="match status" value="1"/>
</dbReference>
<evidence type="ECO:0000313" key="1">
    <source>
        <dbReference type="EMBL" id="QGM45928.1"/>
    </source>
</evidence>
<dbReference type="InterPro" id="IPR021830">
    <property type="entry name" value="DUF3422"/>
</dbReference>
<dbReference type="KEGG" id="mhey:H2LOC_009555"/>
<gene>
    <name evidence="1" type="ORF">H2LOC_009555</name>
</gene>
<organism evidence="1 2">
    <name type="scientific">Methylocystis heyeri</name>
    <dbReference type="NCBI Taxonomy" id="391905"/>
    <lineage>
        <taxon>Bacteria</taxon>
        <taxon>Pseudomonadati</taxon>
        <taxon>Pseudomonadota</taxon>
        <taxon>Alphaproteobacteria</taxon>
        <taxon>Hyphomicrobiales</taxon>
        <taxon>Methylocystaceae</taxon>
        <taxon>Methylocystis</taxon>
    </lineage>
</organism>
<dbReference type="Proteomes" id="UP000309061">
    <property type="component" value="Chromosome"/>
</dbReference>
<name>A0A6B8KH86_9HYPH</name>
<keyword evidence="2" id="KW-1185">Reference proteome</keyword>
<dbReference type="EMBL" id="CP046052">
    <property type="protein sequence ID" value="QGM45928.1"/>
    <property type="molecule type" value="Genomic_DNA"/>
</dbReference>
<proteinExistence type="predicted"/>
<accession>A0A6B8KH86</accession>